<gene>
    <name evidence="1" type="ORF">OUZ56_020405</name>
</gene>
<dbReference type="EMBL" id="JAOYFB010000003">
    <property type="protein sequence ID" value="KAK4011291.1"/>
    <property type="molecule type" value="Genomic_DNA"/>
</dbReference>
<sequence>MDVVATSLLPNAKAVVCASMSVLHGLGMIKFKYEYENMLAGILRIGITLHRFLVLTWYKCEAGWSDDLAYRQNMKLDCPPDSVVYYVGLSVRRWCCLDDRRIHEVTD</sequence>
<evidence type="ECO:0000313" key="2">
    <source>
        <dbReference type="Proteomes" id="UP001234178"/>
    </source>
</evidence>
<protein>
    <submittedName>
        <fullName evidence="1">Uncharacterized protein</fullName>
    </submittedName>
</protein>
<evidence type="ECO:0000313" key="1">
    <source>
        <dbReference type="EMBL" id="KAK4011291.1"/>
    </source>
</evidence>
<organism evidence="1 2">
    <name type="scientific">Daphnia magna</name>
    <dbReference type="NCBI Taxonomy" id="35525"/>
    <lineage>
        <taxon>Eukaryota</taxon>
        <taxon>Metazoa</taxon>
        <taxon>Ecdysozoa</taxon>
        <taxon>Arthropoda</taxon>
        <taxon>Crustacea</taxon>
        <taxon>Branchiopoda</taxon>
        <taxon>Diplostraca</taxon>
        <taxon>Cladocera</taxon>
        <taxon>Anomopoda</taxon>
        <taxon>Daphniidae</taxon>
        <taxon>Daphnia</taxon>
    </lineage>
</organism>
<reference evidence="1 2" key="1">
    <citation type="journal article" date="2023" name="Nucleic Acids Res.">
        <title>The hologenome of Daphnia magna reveals possible DNA methylation and microbiome-mediated evolution of the host genome.</title>
        <authorList>
            <person name="Chaturvedi A."/>
            <person name="Li X."/>
            <person name="Dhandapani V."/>
            <person name="Marshall H."/>
            <person name="Kissane S."/>
            <person name="Cuenca-Cambronero M."/>
            <person name="Asole G."/>
            <person name="Calvet F."/>
            <person name="Ruiz-Romero M."/>
            <person name="Marangio P."/>
            <person name="Guigo R."/>
            <person name="Rago D."/>
            <person name="Mirbahai L."/>
            <person name="Eastwood N."/>
            <person name="Colbourne J.K."/>
            <person name="Zhou J."/>
            <person name="Mallon E."/>
            <person name="Orsini L."/>
        </authorList>
    </citation>
    <scope>NUCLEOTIDE SEQUENCE [LARGE SCALE GENOMIC DNA]</scope>
    <source>
        <strain evidence="1">LRV0_1</strain>
    </source>
</reference>
<accession>A0ABQ9ZEE3</accession>
<comment type="caution">
    <text evidence="1">The sequence shown here is derived from an EMBL/GenBank/DDBJ whole genome shotgun (WGS) entry which is preliminary data.</text>
</comment>
<dbReference type="Proteomes" id="UP001234178">
    <property type="component" value="Unassembled WGS sequence"/>
</dbReference>
<keyword evidence="2" id="KW-1185">Reference proteome</keyword>
<name>A0ABQ9ZEE3_9CRUS</name>
<proteinExistence type="predicted"/>